<feature type="region of interest" description="Disordered" evidence="7">
    <location>
        <begin position="562"/>
        <end position="581"/>
    </location>
</feature>
<dbReference type="PROSITE" id="PS50066">
    <property type="entry name" value="MADS_BOX_2"/>
    <property type="match status" value="1"/>
</dbReference>
<dbReference type="InterPro" id="IPR002100">
    <property type="entry name" value="TF_MADSbox"/>
</dbReference>
<dbReference type="Pfam" id="PF17181">
    <property type="entry name" value="EPF"/>
    <property type="match status" value="1"/>
</dbReference>
<dbReference type="Gene3D" id="3.40.1810.10">
    <property type="entry name" value="Transcription factor, MADS-box"/>
    <property type="match status" value="1"/>
</dbReference>
<dbReference type="EMBL" id="JACMSC010000004">
    <property type="protein sequence ID" value="KAG6523324.1"/>
    <property type="molecule type" value="Genomic_DNA"/>
</dbReference>
<dbReference type="SMART" id="SM00432">
    <property type="entry name" value="MADS"/>
    <property type="match status" value="1"/>
</dbReference>
<dbReference type="PANTHER" id="PTHR11945">
    <property type="entry name" value="MADS BOX PROTEIN"/>
    <property type="match status" value="1"/>
</dbReference>
<comment type="subcellular location">
    <subcellularLocation>
        <location evidence="1">Nucleus</location>
    </subcellularLocation>
</comment>
<name>A0A8J5HR57_ZINOF</name>
<dbReference type="GO" id="GO:0005634">
    <property type="term" value="C:nucleus"/>
    <property type="evidence" value="ECO:0007669"/>
    <property type="project" value="UniProtKB-SubCell"/>
</dbReference>
<dbReference type="AlphaFoldDB" id="A0A8J5HR57"/>
<keyword evidence="8" id="KW-0472">Membrane</keyword>
<evidence type="ECO:0000256" key="2">
    <source>
        <dbReference type="ARBA" id="ARBA00023015"/>
    </source>
</evidence>
<dbReference type="InterPro" id="IPR036879">
    <property type="entry name" value="TF_MADSbox_sf"/>
</dbReference>
<evidence type="ECO:0000256" key="6">
    <source>
        <dbReference type="SAM" id="Coils"/>
    </source>
</evidence>
<sequence length="599" mass="66557">MARTRPPSKGRRKIEMKKIQSEDARHVCFSKRKAGIFAKASDISTLCGVDVVVMMYSPAGNPYSFGSPSVDQVVDRFLLGNLLQFDANASLNLNHVHQQLSQEYMDLSNQLEAAKDRSVNLKDRIANAQTQEFDVARDINRSSLEQVDRLMNGYERLKVKTVTRITEILRGDANLPMVGGSGHLARNMGTSMAPWRTLLCCGDSILQFVMYCLFSFMIWIRFKKREEATVWDDRQNRALGATPLTQLFLLLDPHHQGPATISSSPSPARPLLSFTGCISANPHTPDQEEELSVDAIHLQTPTDSPPKKLSSGLPPDVQKPRDSRTLPQQVRRGVLPPLLASARLLLPPNATHPQAMASVVLLWPKHKRPPCKHHELGRVAVTDWARNATVRPNAKTKTHIWRKSPSCGCSFDSITCKKPCASSCPFSYATLARTPSYLLTCPSMHSIPGWPNPPPPLLHIGVINPREKAAEHTHQSVPLLLFLSSAARNGPSPLDQLPSLIHSSFHCLQQFSRREIIIQERGEQTKVRTLIGSRPPMCERSCRACGHCEAVQVPVIPQALNKDRSKKLQASASDSRGDMSSNYKPLSWKCKCGNLIFNP</sequence>
<reference evidence="10 11" key="1">
    <citation type="submission" date="2020-08" db="EMBL/GenBank/DDBJ databases">
        <title>Plant Genome Project.</title>
        <authorList>
            <person name="Zhang R.-G."/>
        </authorList>
    </citation>
    <scope>NUCLEOTIDE SEQUENCE [LARGE SCALE GENOMIC DNA]</scope>
    <source>
        <tissue evidence="10">Rhizome</tissue>
    </source>
</reference>
<evidence type="ECO:0000256" key="7">
    <source>
        <dbReference type="SAM" id="MobiDB-lite"/>
    </source>
</evidence>
<keyword evidence="11" id="KW-1185">Reference proteome</keyword>
<evidence type="ECO:0000259" key="9">
    <source>
        <dbReference type="PROSITE" id="PS50066"/>
    </source>
</evidence>
<proteinExistence type="predicted"/>
<keyword evidence="8" id="KW-0812">Transmembrane</keyword>
<organism evidence="10 11">
    <name type="scientific">Zingiber officinale</name>
    <name type="common">Ginger</name>
    <name type="synonym">Amomum zingiber</name>
    <dbReference type="NCBI Taxonomy" id="94328"/>
    <lineage>
        <taxon>Eukaryota</taxon>
        <taxon>Viridiplantae</taxon>
        <taxon>Streptophyta</taxon>
        <taxon>Embryophyta</taxon>
        <taxon>Tracheophyta</taxon>
        <taxon>Spermatophyta</taxon>
        <taxon>Magnoliopsida</taxon>
        <taxon>Liliopsida</taxon>
        <taxon>Zingiberales</taxon>
        <taxon>Zingiberaceae</taxon>
        <taxon>Zingiber</taxon>
    </lineage>
</organism>
<feature type="region of interest" description="Disordered" evidence="7">
    <location>
        <begin position="299"/>
        <end position="328"/>
    </location>
</feature>
<dbReference type="GO" id="GO:0046983">
    <property type="term" value="F:protein dimerization activity"/>
    <property type="evidence" value="ECO:0007669"/>
    <property type="project" value="InterPro"/>
</dbReference>
<dbReference type="PANTHER" id="PTHR11945:SF776">
    <property type="entry name" value="AGAMOUS-LIKE 50-RELATED"/>
    <property type="match status" value="1"/>
</dbReference>
<dbReference type="GO" id="GO:0000981">
    <property type="term" value="F:DNA-binding transcription factor activity, RNA polymerase II-specific"/>
    <property type="evidence" value="ECO:0007669"/>
    <property type="project" value="TreeGrafter"/>
</dbReference>
<evidence type="ECO:0000256" key="3">
    <source>
        <dbReference type="ARBA" id="ARBA00023125"/>
    </source>
</evidence>
<evidence type="ECO:0000256" key="8">
    <source>
        <dbReference type="SAM" id="Phobius"/>
    </source>
</evidence>
<evidence type="ECO:0000256" key="4">
    <source>
        <dbReference type="ARBA" id="ARBA00023163"/>
    </source>
</evidence>
<dbReference type="GO" id="GO:0000978">
    <property type="term" value="F:RNA polymerase II cis-regulatory region sequence-specific DNA binding"/>
    <property type="evidence" value="ECO:0007669"/>
    <property type="project" value="TreeGrafter"/>
</dbReference>
<keyword evidence="3" id="KW-0238">DNA-binding</keyword>
<evidence type="ECO:0000256" key="1">
    <source>
        <dbReference type="ARBA" id="ARBA00004123"/>
    </source>
</evidence>
<dbReference type="PRINTS" id="PR00404">
    <property type="entry name" value="MADSDOMAIN"/>
</dbReference>
<keyword evidence="2" id="KW-0805">Transcription regulation</keyword>
<feature type="compositionally biased region" description="Polar residues" evidence="7">
    <location>
        <begin position="568"/>
        <end position="581"/>
    </location>
</feature>
<dbReference type="Proteomes" id="UP000734854">
    <property type="component" value="Unassembled WGS sequence"/>
</dbReference>
<feature type="coiled-coil region" evidence="6">
    <location>
        <begin position="97"/>
        <end position="131"/>
    </location>
</feature>
<accession>A0A8J5HR57</accession>
<keyword evidence="8" id="KW-1133">Transmembrane helix</keyword>
<gene>
    <name evidence="10" type="ORF">ZIOFF_013180</name>
</gene>
<keyword evidence="6" id="KW-0175">Coiled coil</keyword>
<feature type="transmembrane region" description="Helical" evidence="8">
    <location>
        <begin position="205"/>
        <end position="222"/>
    </location>
</feature>
<evidence type="ECO:0000313" key="11">
    <source>
        <dbReference type="Proteomes" id="UP000734854"/>
    </source>
</evidence>
<keyword evidence="4" id="KW-0804">Transcription</keyword>
<evidence type="ECO:0000256" key="5">
    <source>
        <dbReference type="ARBA" id="ARBA00023242"/>
    </source>
</evidence>
<keyword evidence="5" id="KW-0539">Nucleus</keyword>
<dbReference type="SUPFAM" id="SSF55455">
    <property type="entry name" value="SRF-like"/>
    <property type="match status" value="1"/>
</dbReference>
<evidence type="ECO:0000313" key="10">
    <source>
        <dbReference type="EMBL" id="KAG6523324.1"/>
    </source>
</evidence>
<dbReference type="Pfam" id="PF00319">
    <property type="entry name" value="SRF-TF"/>
    <property type="match status" value="1"/>
</dbReference>
<dbReference type="FunFam" id="3.40.1810.10:FF:000006">
    <property type="entry name" value="Agamous-like MADS-box protein AGL62"/>
    <property type="match status" value="1"/>
</dbReference>
<feature type="domain" description="MADS-box" evidence="9">
    <location>
        <begin position="9"/>
        <end position="69"/>
    </location>
</feature>
<comment type="caution">
    <text evidence="10">The sequence shown here is derived from an EMBL/GenBank/DDBJ whole genome shotgun (WGS) entry which is preliminary data.</text>
</comment>
<protein>
    <recommendedName>
        <fullName evidence="9">MADS-box domain-containing protein</fullName>
    </recommendedName>
</protein>